<keyword evidence="1" id="KW-0472">Membrane</keyword>
<keyword evidence="1" id="KW-0812">Transmembrane</keyword>
<name>A0A1Z3HNX9_9CYAN</name>
<protein>
    <submittedName>
        <fullName evidence="2">Uncharacterized protein</fullName>
    </submittedName>
</protein>
<dbReference type="RefSeq" id="WP_080807920.1">
    <property type="nucleotide sequence ID" value="NZ_CP021983.2"/>
</dbReference>
<feature type="transmembrane region" description="Helical" evidence="1">
    <location>
        <begin position="101"/>
        <end position="119"/>
    </location>
</feature>
<evidence type="ECO:0000256" key="1">
    <source>
        <dbReference type="SAM" id="Phobius"/>
    </source>
</evidence>
<keyword evidence="3" id="KW-1185">Reference proteome</keyword>
<keyword evidence="1" id="KW-1133">Transmembrane helix</keyword>
<dbReference type="KEGG" id="hhg:XM38_029340"/>
<organism evidence="2 3">
    <name type="scientific">Halomicronema hongdechloris C2206</name>
    <dbReference type="NCBI Taxonomy" id="1641165"/>
    <lineage>
        <taxon>Bacteria</taxon>
        <taxon>Bacillati</taxon>
        <taxon>Cyanobacteriota</taxon>
        <taxon>Cyanophyceae</taxon>
        <taxon>Nodosilineales</taxon>
        <taxon>Nodosilineaceae</taxon>
        <taxon>Halomicronema</taxon>
    </lineage>
</organism>
<accession>A0A1Z3HNX9</accession>
<dbReference type="Proteomes" id="UP000191901">
    <property type="component" value="Chromosome"/>
</dbReference>
<proteinExistence type="predicted"/>
<dbReference type="OrthoDB" id="425718at2"/>
<dbReference type="STRING" id="1641165.XM38_09010"/>
<reference evidence="2 3" key="1">
    <citation type="journal article" date="2016" name="Biochim. Biophys. Acta">
        <title>Characterization of red-shifted phycobilisomes isolated from the chlorophyll f-containing cyanobacterium Halomicronema hongdechloris.</title>
        <authorList>
            <person name="Li Y."/>
            <person name="Lin Y."/>
            <person name="Garvey C.J."/>
            <person name="Birch D."/>
            <person name="Corkery R.W."/>
            <person name="Loughlin P.C."/>
            <person name="Scheer H."/>
            <person name="Willows R.D."/>
            <person name="Chen M."/>
        </authorList>
    </citation>
    <scope>NUCLEOTIDE SEQUENCE [LARGE SCALE GENOMIC DNA]</scope>
    <source>
        <strain evidence="2 3">C2206</strain>
    </source>
</reference>
<dbReference type="EMBL" id="CP021983">
    <property type="protein sequence ID" value="ASC71980.1"/>
    <property type="molecule type" value="Genomic_DNA"/>
</dbReference>
<gene>
    <name evidence="2" type="ORF">XM38_029340</name>
</gene>
<sequence length="126" mass="14043">MSELLPFPLVFNATVIASVALWALALYLGFSPLSHWVAHQFNRWLNFAERSLYTSKEEFERTRRGREAQNAFLGSLMSIVPFLLVGALLNYAVEVGLGRSWAFSLAMIACIGGGVYELGRHHGQDP</sequence>
<feature type="transmembrane region" description="Helical" evidence="1">
    <location>
        <begin position="71"/>
        <end position="89"/>
    </location>
</feature>
<evidence type="ECO:0000313" key="2">
    <source>
        <dbReference type="EMBL" id="ASC71980.1"/>
    </source>
</evidence>
<dbReference type="AlphaFoldDB" id="A0A1Z3HNX9"/>
<feature type="transmembrane region" description="Helical" evidence="1">
    <location>
        <begin position="6"/>
        <end position="30"/>
    </location>
</feature>
<evidence type="ECO:0000313" key="3">
    <source>
        <dbReference type="Proteomes" id="UP000191901"/>
    </source>
</evidence>